<keyword evidence="13" id="KW-0449">Lipoprotein</keyword>
<dbReference type="Gene3D" id="2.10.25.10">
    <property type="entry name" value="Laminin"/>
    <property type="match status" value="2"/>
</dbReference>
<dbReference type="GO" id="GO:0005509">
    <property type="term" value="F:calcium ion binding"/>
    <property type="evidence" value="ECO:0007669"/>
    <property type="project" value="InterPro"/>
</dbReference>
<dbReference type="PROSITE" id="PS01209">
    <property type="entry name" value="LDLRA_1"/>
    <property type="match status" value="2"/>
</dbReference>
<dbReference type="PROSITE" id="PS00010">
    <property type="entry name" value="ASX_HYDROXYL"/>
    <property type="match status" value="1"/>
</dbReference>
<dbReference type="InterPro" id="IPR036055">
    <property type="entry name" value="LDL_receptor-like_sf"/>
</dbReference>
<dbReference type="InterPro" id="IPR002172">
    <property type="entry name" value="LDrepeatLR_classA_rpt"/>
</dbReference>
<evidence type="ECO:0000256" key="8">
    <source>
        <dbReference type="ARBA" id="ARBA00023157"/>
    </source>
</evidence>
<keyword evidence="8 11" id="KW-1015">Disulfide bond</keyword>
<name>K1QMY2_MAGGI</name>
<dbReference type="HOGENOM" id="CLU_728154_0_0_1"/>
<keyword evidence="7" id="KW-0472">Membrane</keyword>
<feature type="disulfide bond" evidence="11">
    <location>
        <begin position="77"/>
        <end position="95"/>
    </location>
</feature>
<evidence type="ECO:0000256" key="2">
    <source>
        <dbReference type="ARBA" id="ARBA00022536"/>
    </source>
</evidence>
<evidence type="ECO:0000256" key="3">
    <source>
        <dbReference type="ARBA" id="ARBA00022583"/>
    </source>
</evidence>
<keyword evidence="3" id="KW-0254">Endocytosis</keyword>
<dbReference type="InterPro" id="IPR049883">
    <property type="entry name" value="NOTCH1_EGF-like"/>
</dbReference>
<comment type="subcellular location">
    <subcellularLocation>
        <location evidence="1">Membrane</location>
        <topology evidence="1">Single-pass type I membrane protein</topology>
    </subcellularLocation>
</comment>
<dbReference type="Gene3D" id="4.10.400.10">
    <property type="entry name" value="Low-density Lipoprotein Receptor"/>
    <property type="match status" value="3"/>
</dbReference>
<evidence type="ECO:0000256" key="1">
    <source>
        <dbReference type="ARBA" id="ARBA00004479"/>
    </source>
</evidence>
<dbReference type="SMART" id="SM00135">
    <property type="entry name" value="LY"/>
    <property type="match status" value="2"/>
</dbReference>
<proteinExistence type="predicted"/>
<feature type="disulfide bond" evidence="11">
    <location>
        <begin position="114"/>
        <end position="126"/>
    </location>
</feature>
<dbReference type="GO" id="GO:0043235">
    <property type="term" value="C:receptor complex"/>
    <property type="evidence" value="ECO:0007669"/>
    <property type="project" value="TreeGrafter"/>
</dbReference>
<dbReference type="InParanoid" id="K1QMY2"/>
<evidence type="ECO:0000256" key="11">
    <source>
        <dbReference type="PROSITE-ProRule" id="PRU00124"/>
    </source>
</evidence>
<evidence type="ECO:0000256" key="10">
    <source>
        <dbReference type="ARBA" id="ARBA00023180"/>
    </source>
</evidence>
<dbReference type="SUPFAM" id="SSF57196">
    <property type="entry name" value="EGF/Laminin"/>
    <property type="match status" value="1"/>
</dbReference>
<protein>
    <submittedName>
        <fullName evidence="13">Prolow-density lipoprotein receptor-related protein 1</fullName>
    </submittedName>
</protein>
<dbReference type="PANTHER" id="PTHR22722">
    <property type="entry name" value="LOW-DENSITY LIPOPROTEIN RECEPTOR-RELATED PROTEIN 2-RELATED"/>
    <property type="match status" value="1"/>
</dbReference>
<dbReference type="PROSITE" id="PS01186">
    <property type="entry name" value="EGF_2"/>
    <property type="match status" value="2"/>
</dbReference>
<dbReference type="InterPro" id="IPR000742">
    <property type="entry name" value="EGF"/>
</dbReference>
<keyword evidence="4" id="KW-0812">Transmembrane</keyword>
<evidence type="ECO:0000256" key="6">
    <source>
        <dbReference type="ARBA" id="ARBA00022989"/>
    </source>
</evidence>
<keyword evidence="2" id="KW-0245">EGF-like domain</keyword>
<dbReference type="SMART" id="SM00192">
    <property type="entry name" value="LDLa"/>
    <property type="match status" value="3"/>
</dbReference>
<dbReference type="Pfam" id="PF07645">
    <property type="entry name" value="EGF_CA"/>
    <property type="match status" value="1"/>
</dbReference>
<reference evidence="13" key="1">
    <citation type="journal article" date="2012" name="Nature">
        <title>The oyster genome reveals stress adaptation and complexity of shell formation.</title>
        <authorList>
            <person name="Zhang G."/>
            <person name="Fang X."/>
            <person name="Guo X."/>
            <person name="Li L."/>
            <person name="Luo R."/>
            <person name="Xu F."/>
            <person name="Yang P."/>
            <person name="Zhang L."/>
            <person name="Wang X."/>
            <person name="Qi H."/>
            <person name="Xiong Z."/>
            <person name="Que H."/>
            <person name="Xie Y."/>
            <person name="Holland P.W."/>
            <person name="Paps J."/>
            <person name="Zhu Y."/>
            <person name="Wu F."/>
            <person name="Chen Y."/>
            <person name="Wang J."/>
            <person name="Peng C."/>
            <person name="Meng J."/>
            <person name="Yang L."/>
            <person name="Liu J."/>
            <person name="Wen B."/>
            <person name="Zhang N."/>
            <person name="Huang Z."/>
            <person name="Zhu Q."/>
            <person name="Feng Y."/>
            <person name="Mount A."/>
            <person name="Hedgecock D."/>
            <person name="Xu Z."/>
            <person name="Liu Y."/>
            <person name="Domazet-Loso T."/>
            <person name="Du Y."/>
            <person name="Sun X."/>
            <person name="Zhang S."/>
            <person name="Liu B."/>
            <person name="Cheng P."/>
            <person name="Jiang X."/>
            <person name="Li J."/>
            <person name="Fan D."/>
            <person name="Wang W."/>
            <person name="Fu W."/>
            <person name="Wang T."/>
            <person name="Wang B."/>
            <person name="Zhang J."/>
            <person name="Peng Z."/>
            <person name="Li Y."/>
            <person name="Li N."/>
            <person name="Wang J."/>
            <person name="Chen M."/>
            <person name="He Y."/>
            <person name="Tan F."/>
            <person name="Song X."/>
            <person name="Zheng Q."/>
            <person name="Huang R."/>
            <person name="Yang H."/>
            <person name="Du X."/>
            <person name="Chen L."/>
            <person name="Yang M."/>
            <person name="Gaffney P.M."/>
            <person name="Wang S."/>
            <person name="Luo L."/>
            <person name="She Z."/>
            <person name="Ming Y."/>
            <person name="Huang W."/>
            <person name="Zhang S."/>
            <person name="Huang B."/>
            <person name="Zhang Y."/>
            <person name="Qu T."/>
            <person name="Ni P."/>
            <person name="Miao G."/>
            <person name="Wang J."/>
            <person name="Wang Q."/>
            <person name="Steinberg C.E."/>
            <person name="Wang H."/>
            <person name="Li N."/>
            <person name="Qian L."/>
            <person name="Zhang G."/>
            <person name="Li Y."/>
            <person name="Yang H."/>
            <person name="Liu X."/>
            <person name="Wang J."/>
            <person name="Yin Y."/>
            <person name="Wang J."/>
        </authorList>
    </citation>
    <scope>NUCLEOTIDE SEQUENCE [LARGE SCALE GENOMIC DNA]</scope>
    <source>
        <strain evidence="13">05x7-T-G4-1.051#20</strain>
    </source>
</reference>
<dbReference type="PROSITE" id="PS50068">
    <property type="entry name" value="LDLRA_2"/>
    <property type="match status" value="3"/>
</dbReference>
<dbReference type="Gene3D" id="2.120.10.30">
    <property type="entry name" value="TolB, C-terminal domain"/>
    <property type="match status" value="1"/>
</dbReference>
<dbReference type="Pfam" id="PF00057">
    <property type="entry name" value="Ldl_recept_a"/>
    <property type="match status" value="2"/>
</dbReference>
<accession>K1QMY2</accession>
<dbReference type="GO" id="GO:0005886">
    <property type="term" value="C:plasma membrane"/>
    <property type="evidence" value="ECO:0007669"/>
    <property type="project" value="TreeGrafter"/>
</dbReference>
<feature type="domain" description="EGF-like" evidence="12">
    <location>
        <begin position="228"/>
        <end position="242"/>
    </location>
</feature>
<feature type="disulfide bond" evidence="11">
    <location>
        <begin position="121"/>
        <end position="139"/>
    </location>
</feature>
<dbReference type="GO" id="GO:0006897">
    <property type="term" value="P:endocytosis"/>
    <property type="evidence" value="ECO:0007669"/>
    <property type="project" value="UniProtKB-KW"/>
</dbReference>
<dbReference type="PANTHER" id="PTHR22722:SF14">
    <property type="entry name" value="MEGALIN, ISOFORM A"/>
    <property type="match status" value="1"/>
</dbReference>
<dbReference type="PRINTS" id="PR00261">
    <property type="entry name" value="LDLRECEPTOR"/>
</dbReference>
<keyword evidence="10" id="KW-0325">Glycoprotein</keyword>
<evidence type="ECO:0000256" key="4">
    <source>
        <dbReference type="ARBA" id="ARBA00022692"/>
    </source>
</evidence>
<dbReference type="InterPro" id="IPR023415">
    <property type="entry name" value="LDLR_class-A_CS"/>
</dbReference>
<dbReference type="AlphaFoldDB" id="K1QMY2"/>
<evidence type="ECO:0000256" key="9">
    <source>
        <dbReference type="ARBA" id="ARBA00023170"/>
    </source>
</evidence>
<dbReference type="SUPFAM" id="SSF57424">
    <property type="entry name" value="LDL receptor-like module"/>
    <property type="match status" value="3"/>
</dbReference>
<dbReference type="PROSITE" id="PS01187">
    <property type="entry name" value="EGF_CA"/>
    <property type="match status" value="1"/>
</dbReference>
<comment type="caution">
    <text evidence="11">Lacks conserved residue(s) required for the propagation of feature annotation.</text>
</comment>
<dbReference type="SUPFAM" id="SSF63825">
    <property type="entry name" value="YWTD domain"/>
    <property type="match status" value="1"/>
</dbReference>
<evidence type="ECO:0000256" key="7">
    <source>
        <dbReference type="ARBA" id="ARBA00023136"/>
    </source>
</evidence>
<dbReference type="InterPro" id="IPR000152">
    <property type="entry name" value="EGF-type_Asp/Asn_hydroxyl_site"/>
</dbReference>
<dbReference type="InterPro" id="IPR001881">
    <property type="entry name" value="EGF-like_Ca-bd_dom"/>
</dbReference>
<dbReference type="CDD" id="cd00112">
    <property type="entry name" value="LDLa"/>
    <property type="match status" value="3"/>
</dbReference>
<evidence type="ECO:0000259" key="12">
    <source>
        <dbReference type="PROSITE" id="PS01186"/>
    </source>
</evidence>
<dbReference type="InterPro" id="IPR051221">
    <property type="entry name" value="LDLR-related"/>
</dbReference>
<sequence>MGSWFTVISNETGYNRDLTRMAIYNDVLYWTEDSGTSLFSVSLRNNQEETIVLHDIIPLSSIVIWNPKLTECDGLVCDVRRCIPSEVICDEVLDCQDGADEEKSRCDQTTITDCGEGLFECDSGHCILELLVCNGQSDCADASDEGHQCGKIRVGLFSEPHERCRREGLFLCANNQQCLNTSRLCDGKSDCWDGSDEQGKCGENEAKTECSSNKCQQICEVSPEGAKCRCLPGYLTLQNRTCIDIDECKAAEPPICSHICQNFPGSYNCSCHHGYKLTDNGKCSINALGPNKVLYFSDVVHKKIYSSHLDGDWKAQGQEVINVGLQNPEGMDVDWSTGHLYIADSGQGKILACQENGDVCTAVITHLGHPKALSIDQRNR</sequence>
<evidence type="ECO:0000256" key="5">
    <source>
        <dbReference type="ARBA" id="ARBA00022737"/>
    </source>
</evidence>
<organism evidence="13">
    <name type="scientific">Magallana gigas</name>
    <name type="common">Pacific oyster</name>
    <name type="synonym">Crassostrea gigas</name>
    <dbReference type="NCBI Taxonomy" id="29159"/>
    <lineage>
        <taxon>Eukaryota</taxon>
        <taxon>Metazoa</taxon>
        <taxon>Spiralia</taxon>
        <taxon>Lophotrochozoa</taxon>
        <taxon>Mollusca</taxon>
        <taxon>Bivalvia</taxon>
        <taxon>Autobranchia</taxon>
        <taxon>Pteriomorphia</taxon>
        <taxon>Ostreida</taxon>
        <taxon>Ostreoidea</taxon>
        <taxon>Ostreidae</taxon>
        <taxon>Magallana</taxon>
    </lineage>
</organism>
<dbReference type="EMBL" id="JH816073">
    <property type="protein sequence ID" value="EKC38182.1"/>
    <property type="molecule type" value="Genomic_DNA"/>
</dbReference>
<dbReference type="SMART" id="SM00181">
    <property type="entry name" value="EGF"/>
    <property type="match status" value="3"/>
</dbReference>
<gene>
    <name evidence="13" type="ORF">CGI_10020877</name>
</gene>
<keyword evidence="5" id="KW-0677">Repeat</keyword>
<dbReference type="InterPro" id="IPR018097">
    <property type="entry name" value="EGF_Ca-bd_CS"/>
</dbReference>
<dbReference type="FunFam" id="2.10.25.10:FF:000009">
    <property type="entry name" value="Low-density lipoprotein receptor isoform 1"/>
    <property type="match status" value="1"/>
</dbReference>
<dbReference type="SMART" id="SM00179">
    <property type="entry name" value="EGF_CA"/>
    <property type="match status" value="2"/>
</dbReference>
<feature type="domain" description="EGF-like" evidence="12">
    <location>
        <begin position="269"/>
        <end position="283"/>
    </location>
</feature>
<keyword evidence="6" id="KW-1133">Transmembrane helix</keyword>
<keyword evidence="9 13" id="KW-0675">Receptor</keyword>
<dbReference type="InterPro" id="IPR000033">
    <property type="entry name" value="LDLR_classB_rpt"/>
</dbReference>
<dbReference type="InterPro" id="IPR011042">
    <property type="entry name" value="6-blade_b-propeller_TolB-like"/>
</dbReference>
<evidence type="ECO:0000313" key="13">
    <source>
        <dbReference type="EMBL" id="EKC38182.1"/>
    </source>
</evidence>